<dbReference type="GO" id="GO:0003677">
    <property type="term" value="F:DNA binding"/>
    <property type="evidence" value="ECO:0007669"/>
    <property type="project" value="InterPro"/>
</dbReference>
<protein>
    <recommendedName>
        <fullName evidence="1">Stage 0 sporulation protein A homolog</fullName>
    </recommendedName>
</protein>
<organism evidence="6">
    <name type="scientific">Clostridium symbiosum</name>
    <name type="common">Bacteroides symbiosus</name>
    <dbReference type="NCBI Taxonomy" id="1512"/>
    <lineage>
        <taxon>Bacteria</taxon>
        <taxon>Bacillati</taxon>
        <taxon>Bacillota</taxon>
        <taxon>Clostridia</taxon>
        <taxon>Lachnospirales</taxon>
        <taxon>Lachnospiraceae</taxon>
        <taxon>Otoolea</taxon>
    </lineage>
</organism>
<dbReference type="Pfam" id="PF04397">
    <property type="entry name" value="LytTR"/>
    <property type="match status" value="1"/>
</dbReference>
<evidence type="ECO:0000256" key="2">
    <source>
        <dbReference type="ARBA" id="ARBA00024867"/>
    </source>
</evidence>
<evidence type="ECO:0000256" key="3">
    <source>
        <dbReference type="PROSITE-ProRule" id="PRU00169"/>
    </source>
</evidence>
<dbReference type="GO" id="GO:0000156">
    <property type="term" value="F:phosphorelay response regulator activity"/>
    <property type="evidence" value="ECO:0007669"/>
    <property type="project" value="InterPro"/>
</dbReference>
<dbReference type="InterPro" id="IPR001789">
    <property type="entry name" value="Sig_transdc_resp-reg_receiver"/>
</dbReference>
<evidence type="ECO:0000313" key="6">
    <source>
        <dbReference type="EMBL" id="VYT92685.1"/>
    </source>
</evidence>
<dbReference type="InterPro" id="IPR046947">
    <property type="entry name" value="LytR-like"/>
</dbReference>
<feature type="modified residue" description="4-aspartylphosphate" evidence="3">
    <location>
        <position position="60"/>
    </location>
</feature>
<feature type="domain" description="Response regulatory" evidence="4">
    <location>
        <begin position="4"/>
        <end position="123"/>
    </location>
</feature>
<dbReference type="SMART" id="SM00448">
    <property type="entry name" value="REC"/>
    <property type="match status" value="1"/>
</dbReference>
<dbReference type="Gene3D" id="2.40.50.1020">
    <property type="entry name" value="LytTr DNA-binding domain"/>
    <property type="match status" value="1"/>
</dbReference>
<dbReference type="SUPFAM" id="SSF52172">
    <property type="entry name" value="CheY-like"/>
    <property type="match status" value="1"/>
</dbReference>
<dbReference type="PANTHER" id="PTHR37299:SF1">
    <property type="entry name" value="STAGE 0 SPORULATION PROTEIN A HOMOLOG"/>
    <property type="match status" value="1"/>
</dbReference>
<dbReference type="PANTHER" id="PTHR37299">
    <property type="entry name" value="TRANSCRIPTIONAL REGULATOR-RELATED"/>
    <property type="match status" value="1"/>
</dbReference>
<dbReference type="InterPro" id="IPR007492">
    <property type="entry name" value="LytTR_DNA-bd_dom"/>
</dbReference>
<evidence type="ECO:0000259" key="5">
    <source>
        <dbReference type="PROSITE" id="PS50930"/>
    </source>
</evidence>
<dbReference type="SMART" id="SM00850">
    <property type="entry name" value="LytTR"/>
    <property type="match status" value="1"/>
</dbReference>
<dbReference type="PROSITE" id="PS50110">
    <property type="entry name" value="RESPONSE_REGULATORY"/>
    <property type="match status" value="1"/>
</dbReference>
<gene>
    <name evidence="6" type="primary">ypdB_1</name>
    <name evidence="6" type="ORF">CSLFYP84_00929</name>
</gene>
<dbReference type="InterPro" id="IPR011006">
    <property type="entry name" value="CheY-like_superfamily"/>
</dbReference>
<reference evidence="6" key="1">
    <citation type="submission" date="2019-11" db="EMBL/GenBank/DDBJ databases">
        <authorList>
            <person name="Feng L."/>
        </authorList>
    </citation>
    <scope>NUCLEOTIDE SEQUENCE</scope>
    <source>
        <strain evidence="6">CsymbiosumLFYP84</strain>
    </source>
</reference>
<dbReference type="Gene3D" id="3.40.50.2300">
    <property type="match status" value="1"/>
</dbReference>
<evidence type="ECO:0000256" key="1">
    <source>
        <dbReference type="ARBA" id="ARBA00018672"/>
    </source>
</evidence>
<feature type="domain" description="HTH LytTR-type" evidence="5">
    <location>
        <begin position="144"/>
        <end position="201"/>
    </location>
</feature>
<comment type="function">
    <text evidence="2">May play the central regulatory role in sporulation. It may be an element of the effector pathway responsible for the activation of sporulation genes in response to nutritional stress. Spo0A may act in concert with spo0H (a sigma factor) to control the expression of some genes that are critical to the sporulation process.</text>
</comment>
<dbReference type="EMBL" id="CACRUA010000009">
    <property type="protein sequence ID" value="VYT92685.1"/>
    <property type="molecule type" value="Genomic_DNA"/>
</dbReference>
<sequence length="242" mass="27288">MNMKIAVCDDDNAALSQLSRYIREYAGKNLLDYTVLEFDSGELLLEAAAVDPDIRILFLDIYMTPLSGMELAQKLRDRGNECAIIFVTVSTDHYAGSYEVNAVHYLVKPITCDRIDAAMARCGQLLSATARSASFLSGGEELRIPLNQIRFAEVFRNRTVIHAESLISLRCTLENTARQLDDPRFLRIHRSYLLNMDYIARRCGNDILLKTGEMVPLSRAGEKIFEREYGRYLTSSMTGGIL</sequence>
<keyword evidence="3" id="KW-0597">Phosphoprotein</keyword>
<dbReference type="Pfam" id="PF00072">
    <property type="entry name" value="Response_reg"/>
    <property type="match status" value="1"/>
</dbReference>
<name>A0A6N3AJE7_CLOSY</name>
<dbReference type="PROSITE" id="PS50930">
    <property type="entry name" value="HTH_LYTTR"/>
    <property type="match status" value="1"/>
</dbReference>
<evidence type="ECO:0000259" key="4">
    <source>
        <dbReference type="PROSITE" id="PS50110"/>
    </source>
</evidence>
<proteinExistence type="predicted"/>
<accession>A0A6N3AJE7</accession>
<dbReference type="AlphaFoldDB" id="A0A6N3AJE7"/>